<organism evidence="4 5">
    <name type="scientific">Thermomonospora echinospora</name>
    <dbReference type="NCBI Taxonomy" id="1992"/>
    <lineage>
        <taxon>Bacteria</taxon>
        <taxon>Bacillati</taxon>
        <taxon>Actinomycetota</taxon>
        <taxon>Actinomycetes</taxon>
        <taxon>Streptosporangiales</taxon>
        <taxon>Thermomonosporaceae</taxon>
        <taxon>Thermomonospora</taxon>
    </lineage>
</organism>
<sequence length="405" mass="41750">MSGQIPAGWYHDPYGTPGLLRYWDGGQWTQATQPSDEWNDAEPTQGGAAPADAPVPSGPPESSPAPSGPPASSGSPALSGPPVPAGFSPDAGAGQPGGSTPPPWMPPADGRPNWNWDGPPAGPATPQPWQASKGPQTPPPWQSPQGPGTPQPWQTGPPQPAGSNTGLLWALGGGGVVVIVLIVLVALFATGVLGGGPEPSSATAAPAPTATVPSVNPTGRSPVTGTITDDTAGVSYAQLGGGWQPQQIDPNSPFARERGFSRGQIAVVQNDYNGSGGQYLASVYSGRLPESVGYDGPEDLQTAISDFARSIETEPEPTGSYPSHTREDLESASRTIGDHKAHLVRFRLSFPQAASRGWNFRSETVAFVLIDQGSGQRPSVVWITVPDSHGNGGDLDLLLESIKVL</sequence>
<dbReference type="Pfam" id="PF10708">
    <property type="entry name" value="DUF2510"/>
    <property type="match status" value="1"/>
</dbReference>
<reference evidence="5" key="1">
    <citation type="submission" date="2016-10" db="EMBL/GenBank/DDBJ databases">
        <authorList>
            <person name="Varghese N."/>
            <person name="Submissions S."/>
        </authorList>
    </citation>
    <scope>NUCLEOTIDE SEQUENCE [LARGE SCALE GENOMIC DNA]</scope>
    <source>
        <strain evidence="5">DSM 43163</strain>
    </source>
</reference>
<dbReference type="Proteomes" id="UP000236723">
    <property type="component" value="Unassembled WGS sequence"/>
</dbReference>
<dbReference type="AlphaFoldDB" id="A0A1H6B7Q1"/>
<feature type="compositionally biased region" description="Pro residues" evidence="1">
    <location>
        <begin position="56"/>
        <end position="69"/>
    </location>
</feature>
<evidence type="ECO:0000259" key="3">
    <source>
        <dbReference type="Pfam" id="PF10708"/>
    </source>
</evidence>
<keyword evidence="2" id="KW-1133">Transmembrane helix</keyword>
<accession>A0A1H6B7Q1</accession>
<dbReference type="RefSeq" id="WP_200827292.1">
    <property type="nucleotide sequence ID" value="NZ_FNVO01000006.1"/>
</dbReference>
<dbReference type="PRINTS" id="PR01217">
    <property type="entry name" value="PRICHEXTENSN"/>
</dbReference>
<feature type="region of interest" description="Disordered" evidence="1">
    <location>
        <begin position="1"/>
        <end position="161"/>
    </location>
</feature>
<feature type="compositionally biased region" description="Polar residues" evidence="1">
    <location>
        <begin position="219"/>
        <end position="229"/>
    </location>
</feature>
<feature type="transmembrane region" description="Helical" evidence="2">
    <location>
        <begin position="167"/>
        <end position="193"/>
    </location>
</feature>
<feature type="compositionally biased region" description="Polar residues" evidence="1">
    <location>
        <begin position="27"/>
        <end position="36"/>
    </location>
</feature>
<feature type="compositionally biased region" description="Pro residues" evidence="1">
    <location>
        <begin position="136"/>
        <end position="160"/>
    </location>
</feature>
<dbReference type="InterPro" id="IPR018929">
    <property type="entry name" value="DUF2510"/>
</dbReference>
<evidence type="ECO:0000256" key="2">
    <source>
        <dbReference type="SAM" id="Phobius"/>
    </source>
</evidence>
<evidence type="ECO:0000313" key="4">
    <source>
        <dbReference type="EMBL" id="SEG56838.1"/>
    </source>
</evidence>
<feature type="region of interest" description="Disordered" evidence="1">
    <location>
        <begin position="197"/>
        <end position="229"/>
    </location>
</feature>
<protein>
    <recommendedName>
        <fullName evidence="3">DUF2510 domain-containing protein</fullName>
    </recommendedName>
</protein>
<proteinExistence type="predicted"/>
<keyword evidence="5" id="KW-1185">Reference proteome</keyword>
<feature type="compositionally biased region" description="Low complexity" evidence="1">
    <location>
        <begin position="199"/>
        <end position="218"/>
    </location>
</feature>
<keyword evidence="2" id="KW-0472">Membrane</keyword>
<dbReference type="EMBL" id="FNVO01000006">
    <property type="protein sequence ID" value="SEG56838.1"/>
    <property type="molecule type" value="Genomic_DNA"/>
</dbReference>
<keyword evidence="2" id="KW-0812">Transmembrane</keyword>
<evidence type="ECO:0000313" key="5">
    <source>
        <dbReference type="Proteomes" id="UP000236723"/>
    </source>
</evidence>
<gene>
    <name evidence="4" type="ORF">SAMN04489712_106340</name>
</gene>
<feature type="domain" description="DUF2510" evidence="3">
    <location>
        <begin position="7"/>
        <end position="36"/>
    </location>
</feature>
<name>A0A1H6B7Q1_9ACTN</name>
<evidence type="ECO:0000256" key="1">
    <source>
        <dbReference type="SAM" id="MobiDB-lite"/>
    </source>
</evidence>